<dbReference type="InterPro" id="IPR045465">
    <property type="entry name" value="Trans_reg_dom"/>
</dbReference>
<dbReference type="Proteomes" id="UP001162318">
    <property type="component" value="Unassembled WGS sequence"/>
</dbReference>
<dbReference type="RefSeq" id="WP_119081683.1">
    <property type="nucleotide sequence ID" value="NZ_JAOCKX010000036.1"/>
</dbReference>
<dbReference type="Pfam" id="PF10074">
    <property type="entry name" value="RovC_DNA-bd"/>
    <property type="match status" value="1"/>
</dbReference>
<dbReference type="Pfam" id="PF20109">
    <property type="entry name" value="Trans_reg_dom"/>
    <property type="match status" value="1"/>
</dbReference>
<dbReference type="InterPro" id="IPR018754">
    <property type="entry name" value="RovC-like_DNA-bd"/>
</dbReference>
<organism evidence="3 4">
    <name type="scientific">Sphingobium yanoikuyae</name>
    <name type="common">Sphingomonas yanoikuyae</name>
    <dbReference type="NCBI Taxonomy" id="13690"/>
    <lineage>
        <taxon>Bacteria</taxon>
        <taxon>Pseudomonadati</taxon>
        <taxon>Pseudomonadota</taxon>
        <taxon>Alphaproteobacteria</taxon>
        <taxon>Sphingomonadales</taxon>
        <taxon>Sphingomonadaceae</taxon>
        <taxon>Sphingobium</taxon>
    </lineage>
</organism>
<sequence length="258" mass="28183">MPPERDWRAPLNETGDDALQYTDIAIGYLGRNTRYRAEYQRALGRVKRGAISADDATAALVDRWGISYHAAPGAAFDRKLAVARPDLSPASIILAPAVAGIGAGPLDLAALGDIRARIRMGDVLHVILADPDGDEHLCVCGSRHDAMALMVPIEPAPFARLASAERLCRRLSGMAAGPPALRPPPFRREHLLTLLQVLDGRRAGASQRELAASLIHPKVRHYTPTEWTDSAERKCIRRWLKEAVELRDGGYIRLLRGG</sequence>
<evidence type="ECO:0000259" key="1">
    <source>
        <dbReference type="Pfam" id="PF10074"/>
    </source>
</evidence>
<evidence type="ECO:0000313" key="3">
    <source>
        <dbReference type="EMBL" id="MDH2133553.1"/>
    </source>
</evidence>
<feature type="domain" description="T6SS Transcription factor RovC-like DNA binding" evidence="1">
    <location>
        <begin position="150"/>
        <end position="256"/>
    </location>
</feature>
<comment type="caution">
    <text evidence="3">The sequence shown here is derived from an EMBL/GenBank/DDBJ whole genome shotgun (WGS) entry which is preliminary data.</text>
</comment>
<gene>
    <name evidence="3" type="ORF">N5J77_20675</name>
</gene>
<accession>A0AA42WXF1</accession>
<dbReference type="AlphaFoldDB" id="A0AA42WXF1"/>
<evidence type="ECO:0000259" key="2">
    <source>
        <dbReference type="Pfam" id="PF20109"/>
    </source>
</evidence>
<protein>
    <submittedName>
        <fullName evidence="3">DUF2285 domain-containing protein</fullName>
    </submittedName>
</protein>
<dbReference type="EMBL" id="JAOCKX010000036">
    <property type="protein sequence ID" value="MDH2133553.1"/>
    <property type="molecule type" value="Genomic_DNA"/>
</dbReference>
<name>A0AA42WXF1_SPHYA</name>
<feature type="domain" description="Transcriptional regulator-like" evidence="2">
    <location>
        <begin position="6"/>
        <end position="69"/>
    </location>
</feature>
<evidence type="ECO:0000313" key="4">
    <source>
        <dbReference type="Proteomes" id="UP001162318"/>
    </source>
</evidence>
<reference evidence="3" key="1">
    <citation type="submission" date="2022-09" db="EMBL/GenBank/DDBJ databases">
        <title>Intensive care unit water sources are persistently colonized with multi-drug resistant bacteria and are the site of extensive horizontal gene transfer of antibiotic resistance genes.</title>
        <authorList>
            <person name="Diorio-Toth L."/>
        </authorList>
    </citation>
    <scope>NUCLEOTIDE SEQUENCE</scope>
    <source>
        <strain evidence="3">GD03659</strain>
    </source>
</reference>
<proteinExistence type="predicted"/>